<dbReference type="AlphaFoldDB" id="A0A510V8F4"/>
<organism evidence="1 2">
    <name type="scientific">Cellulomonas xylanilytica</name>
    <dbReference type="NCBI Taxonomy" id="233583"/>
    <lineage>
        <taxon>Bacteria</taxon>
        <taxon>Bacillati</taxon>
        <taxon>Actinomycetota</taxon>
        <taxon>Actinomycetes</taxon>
        <taxon>Micrococcales</taxon>
        <taxon>Cellulomonadaceae</taxon>
        <taxon>Cellulomonas</taxon>
    </lineage>
</organism>
<dbReference type="RefSeq" id="WP_146930397.1">
    <property type="nucleotide sequence ID" value="NZ_BJUB01000013.1"/>
</dbReference>
<gene>
    <name evidence="1" type="ORF">CXY01_36540</name>
</gene>
<comment type="caution">
    <text evidence="1">The sequence shown here is derived from an EMBL/GenBank/DDBJ whole genome shotgun (WGS) entry which is preliminary data.</text>
</comment>
<dbReference type="OrthoDB" id="9810578at2"/>
<reference evidence="1 2" key="1">
    <citation type="submission" date="2019-07" db="EMBL/GenBank/DDBJ databases">
        <title>Whole genome shotgun sequence of Cellulomonas xylanilytica NBRC 101102.</title>
        <authorList>
            <person name="Hosoyama A."/>
            <person name="Uohara A."/>
            <person name="Ohji S."/>
            <person name="Ichikawa N."/>
        </authorList>
    </citation>
    <scope>NUCLEOTIDE SEQUENCE [LARGE SCALE GENOMIC DNA]</scope>
    <source>
        <strain evidence="1 2">NBRC 101102</strain>
    </source>
</reference>
<dbReference type="Proteomes" id="UP000321118">
    <property type="component" value="Unassembled WGS sequence"/>
</dbReference>
<keyword evidence="2" id="KW-1185">Reference proteome</keyword>
<evidence type="ECO:0000313" key="2">
    <source>
        <dbReference type="Proteomes" id="UP000321118"/>
    </source>
</evidence>
<protein>
    <submittedName>
        <fullName evidence="1">Uncharacterized protein</fullName>
    </submittedName>
</protein>
<dbReference type="EMBL" id="BJUB01000013">
    <property type="protein sequence ID" value="GEK23134.1"/>
    <property type="molecule type" value="Genomic_DNA"/>
</dbReference>
<name>A0A510V8F4_9CELL</name>
<sequence>MTGPSAVLVDGALLVLDPTAQPAATRDGIVDSLLMALHLAERATPATPGELVSAVVSTLAQLGWVLGSSSNLTTDVRAGRAPLDSAGATLGDTGVTAVDSLRTAPPDALHAWHSFGSTRPGSREALVAHAAATPSGPTLALVHLSLAPAVPVKGFPWTRLTTAATLTVHDVSLSTNPAVYTPAMLSELAAKVAGAAGEVIPLTH</sequence>
<proteinExistence type="predicted"/>
<evidence type="ECO:0000313" key="1">
    <source>
        <dbReference type="EMBL" id="GEK23134.1"/>
    </source>
</evidence>
<accession>A0A510V8F4</accession>